<feature type="transmembrane region" description="Helical" evidence="1">
    <location>
        <begin position="12"/>
        <end position="35"/>
    </location>
</feature>
<evidence type="ECO:0000313" key="2">
    <source>
        <dbReference type="EMBL" id="MFC0407180.1"/>
    </source>
</evidence>
<gene>
    <name evidence="2" type="ORF">ACFFGY_02900</name>
</gene>
<keyword evidence="1" id="KW-0812">Transmembrane</keyword>
<keyword evidence="1" id="KW-0472">Membrane</keyword>
<dbReference type="Proteomes" id="UP001589865">
    <property type="component" value="Unassembled WGS sequence"/>
</dbReference>
<protein>
    <submittedName>
        <fullName evidence="2">Uncharacterized protein</fullName>
    </submittedName>
</protein>
<dbReference type="EMBL" id="JBHLUN010000002">
    <property type="protein sequence ID" value="MFC0407180.1"/>
    <property type="molecule type" value="Genomic_DNA"/>
</dbReference>
<organism evidence="2 3">
    <name type="scientific">Roseomonas elaeocarpi</name>
    <dbReference type="NCBI Taxonomy" id="907779"/>
    <lineage>
        <taxon>Bacteria</taxon>
        <taxon>Pseudomonadati</taxon>
        <taxon>Pseudomonadota</taxon>
        <taxon>Alphaproteobacteria</taxon>
        <taxon>Acetobacterales</taxon>
        <taxon>Roseomonadaceae</taxon>
        <taxon>Roseomonas</taxon>
    </lineage>
</organism>
<keyword evidence="1" id="KW-1133">Transmembrane helix</keyword>
<sequence>MGHMLAGGVGKAQSLVLSLGLPATGLLMVLCQFAATIPAKDGRVGNQDAEST</sequence>
<evidence type="ECO:0000256" key="1">
    <source>
        <dbReference type="SAM" id="Phobius"/>
    </source>
</evidence>
<keyword evidence="3" id="KW-1185">Reference proteome</keyword>
<accession>A0ABV6JP02</accession>
<proteinExistence type="predicted"/>
<name>A0ABV6JP02_9PROT</name>
<comment type="caution">
    <text evidence="2">The sequence shown here is derived from an EMBL/GenBank/DDBJ whole genome shotgun (WGS) entry which is preliminary data.</text>
</comment>
<reference evidence="2 3" key="1">
    <citation type="submission" date="2024-09" db="EMBL/GenBank/DDBJ databases">
        <authorList>
            <person name="Sun Q."/>
            <person name="Mori K."/>
        </authorList>
    </citation>
    <scope>NUCLEOTIDE SEQUENCE [LARGE SCALE GENOMIC DNA]</scope>
    <source>
        <strain evidence="2 3">TBRC 5777</strain>
    </source>
</reference>
<dbReference type="RefSeq" id="WP_377042872.1">
    <property type="nucleotide sequence ID" value="NZ_JBHLUN010000002.1"/>
</dbReference>
<evidence type="ECO:0000313" key="3">
    <source>
        <dbReference type="Proteomes" id="UP001589865"/>
    </source>
</evidence>